<comment type="function">
    <text evidence="2 7">Hydrolysis of 6-phosphogluconolactone to 6-phosphogluconate.</text>
</comment>
<comment type="similarity">
    <text evidence="4 7">Belongs to the glucosamine/galactosamine-6-phosphate isomerase family. 6-phosphogluconolactonase subfamily.</text>
</comment>
<evidence type="ECO:0000313" key="9">
    <source>
        <dbReference type="EMBL" id="PFG28673.1"/>
    </source>
</evidence>
<dbReference type="GO" id="GO:0005975">
    <property type="term" value="P:carbohydrate metabolic process"/>
    <property type="evidence" value="ECO:0007669"/>
    <property type="project" value="UniProtKB-UniRule"/>
</dbReference>
<evidence type="ECO:0000256" key="6">
    <source>
        <dbReference type="ARBA" id="ARBA00020337"/>
    </source>
</evidence>
<accession>A0A2A9DQ02</accession>
<dbReference type="Gene3D" id="3.40.50.1360">
    <property type="match status" value="1"/>
</dbReference>
<keyword evidence="7" id="KW-0378">Hydrolase</keyword>
<dbReference type="STRING" id="1724.GCA_001044175_00425"/>
<reference evidence="9 10" key="1">
    <citation type="submission" date="2017-10" db="EMBL/GenBank/DDBJ databases">
        <title>Sequencing the genomes of 1000 actinobacteria strains.</title>
        <authorList>
            <person name="Klenk H.-P."/>
        </authorList>
    </citation>
    <scope>NUCLEOTIDE SEQUENCE [LARGE SCALE GENOMIC DNA]</scope>
    <source>
        <strain evidence="9 10">DSM 20688</strain>
    </source>
</reference>
<dbReference type="PANTHER" id="PTHR11054">
    <property type="entry name" value="6-PHOSPHOGLUCONOLACTONASE"/>
    <property type="match status" value="1"/>
</dbReference>
<comment type="pathway">
    <text evidence="3 7">Carbohydrate degradation; pentose phosphate pathway; D-ribulose 5-phosphate from D-glucose 6-phosphate (oxidative stage): step 2/3.</text>
</comment>
<evidence type="ECO:0000256" key="7">
    <source>
        <dbReference type="RuleBase" id="RU365095"/>
    </source>
</evidence>
<evidence type="ECO:0000256" key="5">
    <source>
        <dbReference type="ARBA" id="ARBA00013198"/>
    </source>
</evidence>
<dbReference type="RefSeq" id="WP_048381635.1">
    <property type="nucleotide sequence ID" value="NZ_LDYE01000011.1"/>
</dbReference>
<protein>
    <recommendedName>
        <fullName evidence="6 7">6-phosphogluconolactonase</fullName>
        <shortName evidence="7">6PGL</shortName>
        <ecNumber evidence="5 7">3.1.1.31</ecNumber>
    </recommendedName>
</protein>
<dbReference type="GO" id="GO:0006098">
    <property type="term" value="P:pentose-phosphate shunt"/>
    <property type="evidence" value="ECO:0007669"/>
    <property type="project" value="UniProtKB-UniPathway"/>
</dbReference>
<dbReference type="InterPro" id="IPR006148">
    <property type="entry name" value="Glc/Gal-6P_isomerase"/>
</dbReference>
<dbReference type="InterPro" id="IPR039104">
    <property type="entry name" value="6PGL"/>
</dbReference>
<evidence type="ECO:0000256" key="1">
    <source>
        <dbReference type="ARBA" id="ARBA00000832"/>
    </source>
</evidence>
<proteinExistence type="inferred from homology"/>
<dbReference type="EMBL" id="PDJF01000001">
    <property type="protein sequence ID" value="PFG28673.1"/>
    <property type="molecule type" value="Genomic_DNA"/>
</dbReference>
<dbReference type="UniPathway" id="UPA00115">
    <property type="reaction ID" value="UER00409"/>
</dbReference>
<dbReference type="Pfam" id="PF01182">
    <property type="entry name" value="Glucosamine_iso"/>
    <property type="match status" value="1"/>
</dbReference>
<keyword evidence="10" id="KW-1185">Reference proteome</keyword>
<dbReference type="EC" id="3.1.1.31" evidence="5 7"/>
<name>A0A2A9DQ02_9CORY</name>
<dbReference type="CDD" id="cd01400">
    <property type="entry name" value="6PGL"/>
    <property type="match status" value="1"/>
</dbReference>
<dbReference type="PANTHER" id="PTHR11054:SF0">
    <property type="entry name" value="6-PHOSPHOGLUCONOLACTONASE"/>
    <property type="match status" value="1"/>
</dbReference>
<evidence type="ECO:0000256" key="2">
    <source>
        <dbReference type="ARBA" id="ARBA00002681"/>
    </source>
</evidence>
<dbReference type="GO" id="GO:0017057">
    <property type="term" value="F:6-phosphogluconolactonase activity"/>
    <property type="evidence" value="ECO:0007669"/>
    <property type="project" value="UniProtKB-UniRule"/>
</dbReference>
<evidence type="ECO:0000256" key="3">
    <source>
        <dbReference type="ARBA" id="ARBA00004961"/>
    </source>
</evidence>
<dbReference type="InterPro" id="IPR005900">
    <property type="entry name" value="6-phosphogluconolactonase_DevB"/>
</dbReference>
<feature type="domain" description="Glucosamine/galactosamine-6-phosphate isomerase" evidence="8">
    <location>
        <begin position="20"/>
        <end position="241"/>
    </location>
</feature>
<evidence type="ECO:0000259" key="8">
    <source>
        <dbReference type="Pfam" id="PF01182"/>
    </source>
</evidence>
<dbReference type="Proteomes" id="UP000221653">
    <property type="component" value="Unassembled WGS sequence"/>
</dbReference>
<comment type="caution">
    <text evidence="9">The sequence shown here is derived from an EMBL/GenBank/DDBJ whole genome shotgun (WGS) entry which is preliminary data.</text>
</comment>
<dbReference type="OrthoDB" id="9810967at2"/>
<comment type="catalytic activity">
    <reaction evidence="1 7">
        <text>6-phospho-D-glucono-1,5-lactone + H2O = 6-phospho-D-gluconate + H(+)</text>
        <dbReference type="Rhea" id="RHEA:12556"/>
        <dbReference type="ChEBI" id="CHEBI:15377"/>
        <dbReference type="ChEBI" id="CHEBI:15378"/>
        <dbReference type="ChEBI" id="CHEBI:57955"/>
        <dbReference type="ChEBI" id="CHEBI:58759"/>
        <dbReference type="EC" id="3.1.1.31"/>
    </reaction>
</comment>
<dbReference type="AlphaFoldDB" id="A0A2A9DQ02"/>
<evidence type="ECO:0000256" key="4">
    <source>
        <dbReference type="ARBA" id="ARBA00010662"/>
    </source>
</evidence>
<gene>
    <name evidence="7" type="primary">pgl</name>
    <name evidence="9" type="ORF">ATK06_1792</name>
</gene>
<dbReference type="NCBIfam" id="TIGR01198">
    <property type="entry name" value="pgl"/>
    <property type="match status" value="1"/>
</dbReference>
<organism evidence="9 10">
    <name type="scientific">Corynebacterium renale</name>
    <dbReference type="NCBI Taxonomy" id="1724"/>
    <lineage>
        <taxon>Bacteria</taxon>
        <taxon>Bacillati</taxon>
        <taxon>Actinomycetota</taxon>
        <taxon>Actinomycetes</taxon>
        <taxon>Mycobacteriales</taxon>
        <taxon>Corynebacteriaceae</taxon>
        <taxon>Corynebacterium</taxon>
    </lineage>
</organism>
<evidence type="ECO:0000313" key="10">
    <source>
        <dbReference type="Proteomes" id="UP000221653"/>
    </source>
</evidence>
<dbReference type="InterPro" id="IPR037171">
    <property type="entry name" value="NagB/RpiA_transferase-like"/>
</dbReference>
<sequence>MVLVHPTDDLNDLTRIVASRFVETVAHIQADATGVSQDGFARVVLTGGTAGIAVLKRIAELDRAAQIQADSFPIAAIDWTRVHVFFGDERVVPVDDSESNEGQARQSLLEHVNIPDENIHGYEACSHSLEESAERYAQLIKKYAPDGFDIHLLGMGHEGHINSLFPHTPATAEKKRLTAAVEDSPKPPAQRLTLTLPAVNTAARVWLLVSGSEKAEAVQALVDGAETSEWPVVGAHGRDETVLFVTPDAAP</sequence>
<dbReference type="SUPFAM" id="SSF100950">
    <property type="entry name" value="NagB/RpiA/CoA transferase-like"/>
    <property type="match status" value="1"/>
</dbReference>